<evidence type="ECO:0000313" key="12">
    <source>
        <dbReference type="Proteomes" id="UP000006038"/>
    </source>
</evidence>
<feature type="compositionally biased region" description="Polar residues" evidence="8">
    <location>
        <begin position="969"/>
        <end position="978"/>
    </location>
</feature>
<evidence type="ECO:0000313" key="11">
    <source>
        <dbReference type="EnsemblPlants" id="OB02G35450.1"/>
    </source>
</evidence>
<dbReference type="PANTHER" id="PTHR22870">
    <property type="entry name" value="REGULATOR OF CHROMOSOME CONDENSATION"/>
    <property type="match status" value="1"/>
</dbReference>
<evidence type="ECO:0000256" key="4">
    <source>
        <dbReference type="ARBA" id="ARBA00022833"/>
    </source>
</evidence>
<dbReference type="OMA" id="QVHSIAC"/>
<evidence type="ECO:0000256" key="5">
    <source>
        <dbReference type="PROSITE-ProRule" id="PRU00091"/>
    </source>
</evidence>
<dbReference type="Gramene" id="OB02G35450.1">
    <property type="protein sequence ID" value="OB02G35450.1"/>
    <property type="gene ID" value="OB02G35450"/>
</dbReference>
<dbReference type="HOGENOM" id="CLU_005343_0_0_1"/>
<evidence type="ECO:0000256" key="7">
    <source>
        <dbReference type="SAM" id="Coils"/>
    </source>
</evidence>
<feature type="compositionally biased region" description="Polar residues" evidence="8">
    <location>
        <begin position="937"/>
        <end position="956"/>
    </location>
</feature>
<organism evidence="11">
    <name type="scientific">Oryza brachyantha</name>
    <name type="common">malo sina</name>
    <dbReference type="NCBI Taxonomy" id="4533"/>
    <lineage>
        <taxon>Eukaryota</taxon>
        <taxon>Viridiplantae</taxon>
        <taxon>Streptophyta</taxon>
        <taxon>Embryophyta</taxon>
        <taxon>Tracheophyta</taxon>
        <taxon>Spermatophyta</taxon>
        <taxon>Magnoliopsida</taxon>
        <taxon>Liliopsida</taxon>
        <taxon>Poales</taxon>
        <taxon>Poaceae</taxon>
        <taxon>BOP clade</taxon>
        <taxon>Oryzoideae</taxon>
        <taxon>Oryzeae</taxon>
        <taxon>Oryzinae</taxon>
        <taxon>Oryza</taxon>
    </lineage>
</organism>
<evidence type="ECO:0008006" key="13">
    <source>
        <dbReference type="Google" id="ProtNLM"/>
    </source>
</evidence>
<dbReference type="SMART" id="SM00064">
    <property type="entry name" value="FYVE"/>
    <property type="match status" value="1"/>
</dbReference>
<dbReference type="InterPro" id="IPR058923">
    <property type="entry name" value="RCC1-like_dom"/>
</dbReference>
<feature type="coiled-coil region" evidence="7">
    <location>
        <begin position="801"/>
        <end position="828"/>
    </location>
</feature>
<dbReference type="InterPro" id="IPR011011">
    <property type="entry name" value="Znf_FYVE_PHD"/>
</dbReference>
<dbReference type="InterPro" id="IPR013083">
    <property type="entry name" value="Znf_RING/FYVE/PHD"/>
</dbReference>
<keyword evidence="12" id="KW-1185">Reference proteome</keyword>
<dbReference type="Gene3D" id="2.30.29.30">
    <property type="entry name" value="Pleckstrin-homology domain (PH domain)/Phosphotyrosine-binding domain (PTB)"/>
    <property type="match status" value="1"/>
</dbReference>
<reference evidence="11" key="1">
    <citation type="submission" date="2013-04" db="UniProtKB">
        <authorList>
            <consortium name="EnsemblPlants"/>
        </authorList>
    </citation>
    <scope>IDENTIFICATION</scope>
</reference>
<dbReference type="AlphaFoldDB" id="J3LFX8"/>
<dbReference type="PANTHER" id="PTHR22870:SF311">
    <property type="entry name" value="REGULATOR OF CHROMOSOME CONDENSATION (RCC1) FAMILY PROTEIN-RELATED"/>
    <property type="match status" value="1"/>
</dbReference>
<dbReference type="SUPFAM" id="SSF57903">
    <property type="entry name" value="FYVE/PHD zinc finger"/>
    <property type="match status" value="1"/>
</dbReference>
<dbReference type="SUPFAM" id="SSF50985">
    <property type="entry name" value="RCC1/BLIP-II"/>
    <property type="match status" value="1"/>
</dbReference>
<protein>
    <recommendedName>
        <fullName evidence="13">FYVE-type domain-containing protein</fullName>
    </recommendedName>
</protein>
<keyword evidence="3 5" id="KW-0863">Zinc-finger</keyword>
<dbReference type="PRINTS" id="PR00633">
    <property type="entry name" value="RCCNDNSATION"/>
</dbReference>
<dbReference type="Pfam" id="PF08381">
    <property type="entry name" value="BRX"/>
    <property type="match status" value="1"/>
</dbReference>
<evidence type="ECO:0000259" key="9">
    <source>
        <dbReference type="PROSITE" id="PS50178"/>
    </source>
</evidence>
<dbReference type="GO" id="GO:0008270">
    <property type="term" value="F:zinc ion binding"/>
    <property type="evidence" value="ECO:0007669"/>
    <property type="project" value="UniProtKB-KW"/>
</dbReference>
<dbReference type="InterPro" id="IPR011993">
    <property type="entry name" value="PH-like_dom_sf"/>
</dbReference>
<evidence type="ECO:0000256" key="8">
    <source>
        <dbReference type="SAM" id="MobiDB-lite"/>
    </source>
</evidence>
<feature type="repeat" description="RCC1" evidence="6">
    <location>
        <begin position="339"/>
        <end position="393"/>
    </location>
</feature>
<dbReference type="InterPro" id="IPR000408">
    <property type="entry name" value="Reg_chr_condens"/>
</dbReference>
<dbReference type="PROSITE" id="PS51514">
    <property type="entry name" value="BRX"/>
    <property type="match status" value="1"/>
</dbReference>
<dbReference type="InterPro" id="IPR051210">
    <property type="entry name" value="Ub_ligase/GEF_domain"/>
</dbReference>
<dbReference type="InterPro" id="IPR017455">
    <property type="entry name" value="Znf_FYVE-rel"/>
</dbReference>
<keyword evidence="2" id="KW-0677">Repeat</keyword>
<keyword evidence="7" id="KW-0175">Coiled coil</keyword>
<evidence type="ECO:0000256" key="1">
    <source>
        <dbReference type="ARBA" id="ARBA00022723"/>
    </source>
</evidence>
<feature type="repeat" description="RCC1" evidence="6">
    <location>
        <begin position="287"/>
        <end position="338"/>
    </location>
</feature>
<feature type="repeat" description="RCC1" evidence="6">
    <location>
        <begin position="394"/>
        <end position="445"/>
    </location>
</feature>
<feature type="repeat" description="RCC1" evidence="6">
    <location>
        <begin position="233"/>
        <end position="286"/>
    </location>
</feature>
<accession>J3LFX8</accession>
<name>J3LFX8_ORYBR</name>
<evidence type="ECO:0000256" key="3">
    <source>
        <dbReference type="ARBA" id="ARBA00022771"/>
    </source>
</evidence>
<dbReference type="eggNOG" id="ENOG502QTH2">
    <property type="taxonomic scope" value="Eukaryota"/>
</dbReference>
<dbReference type="Proteomes" id="UP000006038">
    <property type="component" value="Unassembled WGS sequence"/>
</dbReference>
<feature type="domain" description="BRX" evidence="10">
    <location>
        <begin position="978"/>
        <end position="1033"/>
    </location>
</feature>
<dbReference type="PROSITE" id="PS00626">
    <property type="entry name" value="RCC1_2"/>
    <property type="match status" value="1"/>
</dbReference>
<dbReference type="Gene3D" id="3.30.40.10">
    <property type="entry name" value="Zinc/RING finger domain, C3HC4 (zinc finger)"/>
    <property type="match status" value="1"/>
</dbReference>
<dbReference type="InterPro" id="IPR009091">
    <property type="entry name" value="RCC1/BLIP-II"/>
</dbReference>
<feature type="compositionally biased region" description="Basic and acidic residues" evidence="8">
    <location>
        <begin position="922"/>
        <end position="933"/>
    </location>
</feature>
<dbReference type="PROSITE" id="PS50012">
    <property type="entry name" value="RCC1_3"/>
    <property type="match status" value="7"/>
</dbReference>
<dbReference type="STRING" id="4533.J3LFX8"/>
<feature type="repeat" description="RCC1" evidence="6">
    <location>
        <begin position="456"/>
        <end position="507"/>
    </location>
</feature>
<feature type="compositionally biased region" description="Basic and acidic residues" evidence="8">
    <location>
        <begin position="900"/>
        <end position="913"/>
    </location>
</feature>
<dbReference type="Pfam" id="PF25390">
    <property type="entry name" value="WD40_RLD"/>
    <property type="match status" value="1"/>
</dbReference>
<evidence type="ECO:0000259" key="10">
    <source>
        <dbReference type="PROSITE" id="PS51514"/>
    </source>
</evidence>
<feature type="region of interest" description="Disordered" evidence="8">
    <location>
        <begin position="882"/>
        <end position="978"/>
    </location>
</feature>
<feature type="repeat" description="RCC1" evidence="6">
    <location>
        <begin position="508"/>
        <end position="559"/>
    </location>
</feature>
<sequence>MAGGFEARGSATRGVEQALVALKKGAHLLKCGKRGKPKLCPFRLSSDEKMLIWYSKEREKSLSLSCVSSVVLGHKTICKDRDQAEYWYLGLTTLLSVPCSPVLLIDSTSSRRINSCTNSPPSYIQQRSKLFAVHDTRKYKQVHSIYGSPRLMQKNVLQSNLDYSEPFFSPRQRTWSDLDPYMEKITPEVVNRVKNSCRDIKVVDKLNERIIAQLPKQKSFEGLHVAYGTNSLKDIFVWGDVPGNVLDYGDVSKANVSLPRLFNTTHILDVQNVACGEKHAAIVTKQGEVFSWGVDNGGRLGHKMSVTISNPKIIDSLASTRVKAIAFGAKHTCAVSVSGELYEWGEGTHCLGLWGDQYQRSQWFPHKLLGPVDGISILKIACGYWHTAIISSAGQLFTYGDGTFGVLGHGDTLTVARPKQVESLQGLRAKAIACGPWHTAAIVERIGTVKSNAPSGKLFTWGDADRGKLGHADKKMKLVPVCVEPLNDFDFAQVSCAKAQTIALTITGVVFTIGSKEHRQLGNPLSEDTSIWLVEGPLKTEFVREISAGSSHVAVLTMNGKVFTWGKGTEGQLGLGDYVDRSSPTLVEALEDKQVHSIACGSNFTTAICLHRPLSSKDQSVCSNCQLAFGFTRKKRNCYNCGSIFCNSCSNNRVSRAALAPDKSKRYRVCDPCFSQLQKVEQLSKLGPQLKIQKDEVCPIEIRSYTPKLARIFKEANAIMEKMASAQSPHQRSQNFAAADQGRTLRWGLVECPSQFRCVRSIPYCSTSNKHTVAGSDVWAINERMAPKPTSSFLKSANDSKEELDLMENILLEEVKQLQEQVTTLAKQCRHRSLKVQLYKRKVEETWLIAKDEAAKCKAAKDIIKVLTDQRDFLSKKLSAGEKLDNSRTMPRHTSIAKSVKAELPDPPDKNVVTRELQQSKSNKDHHNSRQVDRGCTQPSNASTAGDWVTHQNFRRTSTGSTGCTEGTDATTAPTDSNGVIEQIERGVYATVVTSPGGKKCIKRIRFSRKHFGEEQAQKWWEANESMIFAKYSSMEQTLG</sequence>
<evidence type="ECO:0000256" key="6">
    <source>
        <dbReference type="PROSITE-ProRule" id="PRU00235"/>
    </source>
</evidence>
<keyword evidence="1" id="KW-0479">Metal-binding</keyword>
<dbReference type="EnsemblPlants" id="OB02G35450.1">
    <property type="protein sequence ID" value="OB02G35450.1"/>
    <property type="gene ID" value="OB02G35450"/>
</dbReference>
<proteinExistence type="predicted"/>
<feature type="domain" description="FYVE-type" evidence="9">
    <location>
        <begin position="616"/>
        <end position="678"/>
    </location>
</feature>
<evidence type="ECO:0000256" key="2">
    <source>
        <dbReference type="ARBA" id="ARBA00022737"/>
    </source>
</evidence>
<keyword evidence="4" id="KW-0862">Zinc</keyword>
<feature type="repeat" description="RCC1" evidence="6">
    <location>
        <begin position="560"/>
        <end position="611"/>
    </location>
</feature>
<dbReference type="PROSITE" id="PS50178">
    <property type="entry name" value="ZF_FYVE"/>
    <property type="match status" value="1"/>
</dbReference>
<dbReference type="Pfam" id="PF01363">
    <property type="entry name" value="FYVE"/>
    <property type="match status" value="1"/>
</dbReference>
<dbReference type="InterPro" id="IPR013591">
    <property type="entry name" value="Brevis_radix_dom"/>
</dbReference>
<feature type="compositionally biased region" description="Low complexity" evidence="8">
    <location>
        <begin position="957"/>
        <end position="968"/>
    </location>
</feature>
<dbReference type="Gene3D" id="2.130.10.30">
    <property type="entry name" value="Regulator of chromosome condensation 1/beta-lactamase-inhibitor protein II"/>
    <property type="match status" value="2"/>
</dbReference>
<dbReference type="InterPro" id="IPR000306">
    <property type="entry name" value="Znf_FYVE"/>
</dbReference>
<dbReference type="SUPFAM" id="SSF50729">
    <property type="entry name" value="PH domain-like"/>
    <property type="match status" value="1"/>
</dbReference>